<dbReference type="Proteomes" id="UP001141552">
    <property type="component" value="Unassembled WGS sequence"/>
</dbReference>
<dbReference type="InterPro" id="IPR028925">
    <property type="entry name" value="RRM_DME"/>
</dbReference>
<dbReference type="GO" id="GO:0006284">
    <property type="term" value="P:base-excision repair"/>
    <property type="evidence" value="ECO:0007669"/>
    <property type="project" value="InterPro"/>
</dbReference>
<evidence type="ECO:0000259" key="11">
    <source>
        <dbReference type="SMART" id="SM00478"/>
    </source>
</evidence>
<comment type="caution">
    <text evidence="12">The sequence shown here is derived from an EMBL/GenBank/DDBJ whole genome shotgun (WGS) entry which is preliminary data.</text>
</comment>
<keyword evidence="7" id="KW-0411">Iron-sulfur</keyword>
<dbReference type="SMART" id="SM00525">
    <property type="entry name" value="FES"/>
    <property type="match status" value="1"/>
</dbReference>
<evidence type="ECO:0000256" key="9">
    <source>
        <dbReference type="ARBA" id="ARBA00023242"/>
    </source>
</evidence>
<comment type="similarity">
    <text evidence="3">Belongs to the DNA glycosylase family. DEMETER subfamily.</text>
</comment>
<evidence type="ECO:0000256" key="7">
    <source>
        <dbReference type="ARBA" id="ARBA00023014"/>
    </source>
</evidence>
<evidence type="ECO:0000256" key="3">
    <source>
        <dbReference type="ARBA" id="ARBA00005646"/>
    </source>
</evidence>
<dbReference type="Gene3D" id="1.10.1670.10">
    <property type="entry name" value="Helix-hairpin-Helix base-excision DNA repair enzymes (C-terminal)"/>
    <property type="match status" value="1"/>
</dbReference>
<keyword evidence="8" id="KW-0238">DNA-binding</keyword>
<dbReference type="EMBL" id="JAKUCV010000505">
    <property type="protein sequence ID" value="KAJ4849743.1"/>
    <property type="molecule type" value="Genomic_DNA"/>
</dbReference>
<dbReference type="InterPro" id="IPR023170">
    <property type="entry name" value="HhH_base_excis_C"/>
</dbReference>
<keyword evidence="13" id="KW-1185">Reference proteome</keyword>
<dbReference type="GO" id="GO:0019104">
    <property type="term" value="F:DNA N-glycosylase activity"/>
    <property type="evidence" value="ECO:0007669"/>
    <property type="project" value="InterPro"/>
</dbReference>
<dbReference type="PANTHER" id="PTHR46213:SF24">
    <property type="entry name" value="HHH-GPD DOMAIN-CONTAINING PROTEIN"/>
    <property type="match status" value="1"/>
</dbReference>
<feature type="region of interest" description="Disordered" evidence="10">
    <location>
        <begin position="422"/>
        <end position="441"/>
    </location>
</feature>
<dbReference type="InterPro" id="IPR044811">
    <property type="entry name" value="DME/ROS1"/>
</dbReference>
<dbReference type="Pfam" id="PF15629">
    <property type="entry name" value="Perm-CXXC"/>
    <property type="match status" value="1"/>
</dbReference>
<comment type="subcellular location">
    <subcellularLocation>
        <location evidence="2">Nucleus</location>
    </subcellularLocation>
</comment>
<dbReference type="GO" id="GO:0005634">
    <property type="term" value="C:nucleus"/>
    <property type="evidence" value="ECO:0007669"/>
    <property type="project" value="UniProtKB-SubCell"/>
</dbReference>
<protein>
    <recommendedName>
        <fullName evidence="11">HhH-GPD domain-containing protein</fullName>
    </recommendedName>
</protein>
<keyword evidence="5" id="KW-0479">Metal-binding</keyword>
<dbReference type="GO" id="GO:0141166">
    <property type="term" value="P:chromosomal 5-methylcytosine DNA demethylation pathway"/>
    <property type="evidence" value="ECO:0007669"/>
    <property type="project" value="InterPro"/>
</dbReference>
<dbReference type="GO" id="GO:0046872">
    <property type="term" value="F:metal ion binding"/>
    <property type="evidence" value="ECO:0007669"/>
    <property type="project" value="UniProtKB-KW"/>
</dbReference>
<organism evidence="12 13">
    <name type="scientific">Turnera subulata</name>
    <dbReference type="NCBI Taxonomy" id="218843"/>
    <lineage>
        <taxon>Eukaryota</taxon>
        <taxon>Viridiplantae</taxon>
        <taxon>Streptophyta</taxon>
        <taxon>Embryophyta</taxon>
        <taxon>Tracheophyta</taxon>
        <taxon>Spermatophyta</taxon>
        <taxon>Magnoliopsida</taxon>
        <taxon>eudicotyledons</taxon>
        <taxon>Gunneridae</taxon>
        <taxon>Pentapetalae</taxon>
        <taxon>rosids</taxon>
        <taxon>fabids</taxon>
        <taxon>Malpighiales</taxon>
        <taxon>Passifloraceae</taxon>
        <taxon>Turnera</taxon>
    </lineage>
</organism>
<dbReference type="GO" id="GO:0051539">
    <property type="term" value="F:4 iron, 4 sulfur cluster binding"/>
    <property type="evidence" value="ECO:0007669"/>
    <property type="project" value="UniProtKB-KW"/>
</dbReference>
<accession>A0A9Q0GHK8</accession>
<evidence type="ECO:0000313" key="13">
    <source>
        <dbReference type="Proteomes" id="UP001141552"/>
    </source>
</evidence>
<keyword evidence="9" id="KW-0539">Nucleus</keyword>
<name>A0A9Q0GHK8_9ROSI</name>
<evidence type="ECO:0000256" key="5">
    <source>
        <dbReference type="ARBA" id="ARBA00022723"/>
    </source>
</evidence>
<reference evidence="12" key="1">
    <citation type="submission" date="2022-02" db="EMBL/GenBank/DDBJ databases">
        <authorList>
            <person name="Henning P.M."/>
            <person name="McCubbin A.G."/>
            <person name="Shore J.S."/>
        </authorList>
    </citation>
    <scope>NUCLEOTIDE SEQUENCE</scope>
    <source>
        <strain evidence="12">F60SS</strain>
        <tissue evidence="12">Leaves</tissue>
    </source>
</reference>
<evidence type="ECO:0000256" key="10">
    <source>
        <dbReference type="SAM" id="MobiDB-lite"/>
    </source>
</evidence>
<feature type="domain" description="HhH-GPD" evidence="11">
    <location>
        <begin position="1368"/>
        <end position="1507"/>
    </location>
</feature>
<feature type="region of interest" description="Disordered" evidence="10">
    <location>
        <begin position="1249"/>
        <end position="1285"/>
    </location>
</feature>
<feature type="compositionally biased region" description="Basic residues" evidence="10">
    <location>
        <begin position="316"/>
        <end position="325"/>
    </location>
</feature>
<dbReference type="Gene3D" id="1.10.340.30">
    <property type="entry name" value="Hypothetical protein, domain 2"/>
    <property type="match status" value="1"/>
</dbReference>
<proteinExistence type="inferred from homology"/>
<reference evidence="12" key="2">
    <citation type="journal article" date="2023" name="Plants (Basel)">
        <title>Annotation of the Turnera subulata (Passifloraceae) Draft Genome Reveals the S-Locus Evolved after the Divergence of Turneroideae from Passifloroideae in a Stepwise Manner.</title>
        <authorList>
            <person name="Henning P.M."/>
            <person name="Roalson E.H."/>
            <person name="Mir W."/>
            <person name="McCubbin A.G."/>
            <person name="Shore J.S."/>
        </authorList>
    </citation>
    <scope>NUCLEOTIDE SEQUENCE</scope>
    <source>
        <strain evidence="12">F60SS</strain>
    </source>
</reference>
<keyword evidence="4" id="KW-0004">4Fe-4S</keyword>
<dbReference type="GO" id="GO:0003677">
    <property type="term" value="F:DNA binding"/>
    <property type="evidence" value="ECO:0007669"/>
    <property type="project" value="UniProtKB-KW"/>
</dbReference>
<dbReference type="SMART" id="SM00478">
    <property type="entry name" value="ENDO3c"/>
    <property type="match status" value="1"/>
</dbReference>
<dbReference type="InterPro" id="IPR028924">
    <property type="entry name" value="Perm-CXXC"/>
</dbReference>
<evidence type="ECO:0000256" key="1">
    <source>
        <dbReference type="ARBA" id="ARBA00001966"/>
    </source>
</evidence>
<dbReference type="PANTHER" id="PTHR46213">
    <property type="entry name" value="TRANSCRIPTIONAL ACTIVATOR DEMETER"/>
    <property type="match status" value="1"/>
</dbReference>
<evidence type="ECO:0000313" key="12">
    <source>
        <dbReference type="EMBL" id="KAJ4849743.1"/>
    </source>
</evidence>
<dbReference type="GO" id="GO:0035514">
    <property type="term" value="F:DNA demethylase activity"/>
    <property type="evidence" value="ECO:0007669"/>
    <property type="project" value="InterPro"/>
</dbReference>
<comment type="cofactor">
    <cofactor evidence="1">
        <name>[4Fe-4S] cluster</name>
        <dbReference type="ChEBI" id="CHEBI:49883"/>
    </cofactor>
</comment>
<feature type="compositionally biased region" description="Polar residues" evidence="10">
    <location>
        <begin position="424"/>
        <end position="440"/>
    </location>
</feature>
<dbReference type="InterPro" id="IPR003651">
    <property type="entry name" value="Endonuclease3_FeS-loop_motif"/>
</dbReference>
<keyword evidence="6" id="KW-0408">Iron</keyword>
<dbReference type="SUPFAM" id="SSF48150">
    <property type="entry name" value="DNA-glycosylase"/>
    <property type="match status" value="1"/>
</dbReference>
<dbReference type="CDD" id="cd00056">
    <property type="entry name" value="ENDO3c"/>
    <property type="match status" value="1"/>
</dbReference>
<dbReference type="Pfam" id="PF15628">
    <property type="entry name" value="RRM_DME"/>
    <property type="match status" value="1"/>
</dbReference>
<dbReference type="OrthoDB" id="5607at2759"/>
<dbReference type="InterPro" id="IPR003265">
    <property type="entry name" value="HhH-GPD_domain"/>
</dbReference>
<evidence type="ECO:0000256" key="8">
    <source>
        <dbReference type="ARBA" id="ARBA00023125"/>
    </source>
</evidence>
<dbReference type="InterPro" id="IPR011257">
    <property type="entry name" value="DNA_glycosylase"/>
</dbReference>
<feature type="compositionally biased region" description="Basic and acidic residues" evidence="10">
    <location>
        <begin position="293"/>
        <end position="307"/>
    </location>
</feature>
<evidence type="ECO:0000256" key="2">
    <source>
        <dbReference type="ARBA" id="ARBA00004123"/>
    </source>
</evidence>
<evidence type="ECO:0000256" key="6">
    <source>
        <dbReference type="ARBA" id="ARBA00023004"/>
    </source>
</evidence>
<feature type="region of interest" description="Disordered" evidence="10">
    <location>
        <begin position="288"/>
        <end position="354"/>
    </location>
</feature>
<gene>
    <name evidence="12" type="ORF">Tsubulata_026912</name>
</gene>
<evidence type="ECO:0000256" key="4">
    <source>
        <dbReference type="ARBA" id="ARBA00022485"/>
    </source>
</evidence>
<sequence length="1868" mass="209460">MFNFGEEGSSIPQGRKDVQLLRFWAPATPEKSVPSRSNLLEDDRQNYLGRRNGHRQAQGPSGYEQQQNSMSSCAAFGSGQYLGQIDQIDRSWGCNASSAEMQRMIAGSYSQTLQDRNGQTSSLLNCWTMNFPAPLSSPGTTFMRGVSNVERPAIPDLHSRINCCRESNSTKLSFTNLTNCSSSSLLCSNSNSTQRHHYGFPLPSCKNNPNSSPGAQANAIPRVTSTFQFTPNRSVNNQHFARIDLSTAANSNDEGKHQETAISATKEANHCILNELFNNIGNKSPAIISTPLEEPKDPDMGSKEVIDLNKTPSQKPPRRKKHRPKVIVEGKPKRTPKVAAPKPSDSKEKLSGKRKYVRKNQLQDFAKQHTDSIEDTRNHIAGKRKYVHKKGLEGSVMQHANPTEAHVNPITRKRKYVGKKGLEEQTTQHSDSIGRNSQPSFGKRKYVQRLNVEESAIQNTGFIREKGQSSAQTAVPSCRKALNFDLESTSIEGLSVASQEQEIQHKKRLEFNTIFEAMKTNNGPSTVCKTALTLQVGQNDVLLEENQQLEDISGVHTSMNSLKTYTNGRMQNHNVGVGHTVFPSIQWLRKMMPQHITQSYSIEGGGSNTEYCRSQQATTFPGRSPFFPAVFQVEEHTENPSISGTHKRKKIEHGIQNNSFQMPSCIAAVKGCQPTTSYGNDINAFGSTLWRKYEAVNLRHESNKMRDNQWINKSINDACNHPTAWRNNSSKPNLPLELQSCIEMAGETNGLTQVHNFVSSITRGSCGTIPTGAKASPNIQKYHQQFSGKRQGRAAERKYPDPVAQIIYQMDSLNLNGRSSRSEQNALVPYKGHGNIIPYSRSENIKKQKPRPKVDLDPETERVWRLLMSKEGSENPEETDKKKEHWWEEERKIFSSRVDSFIARMHLVQGDRRFSKWKGSVVDSVIGVFLTQNVSDHLSSSAFMSLAALFPLKSRQNRTCDKNGSNIIVEEPDICILNPNDAIKRQDALLSYDPLCNIETHHESAKEQREIQLSTAEPQNHSLEEEALSSQDSFDSSIIQAKAGVRSYSGSNCEAEPASGIRPKSSQTISFTDLLQMEDTIPFHYLTGESSLTCQASGCGHLLQEDMEYGQQSLRLERIDSFNYPFDLNKMSIPRNLAMQGQSERNAPNNYHGDPNIETKVQDEQTIKCNSEESTSSWPSLASTFTEVKYANCTLKGTIREAESVGRTPSQQRASTGCHEASLLDPHASSSRYSVIEPSDSQLHWYNHCDKNSKSSPSERTSAIKPKNHADEIAKGQNYDSKQISNVPKPLGDIFDVMERTTSMATETCLANNLVELYPKEVHFPDKEKTVAGANTLKASKGKVRGGKKDAFDWDSLRKQVQENGIRERSQDTMDSLDYEELRCASVKMISEAIKERGMNNMLAERIKDFLNRLVSDHGSIDLEWLRDVPSDKAKDYLLSIRGLGLKSVECVRLLTLHHLAFPVDTNVGRIAVRLGWVPLQPLPESLQLHLLELYELHYQMITFGKVFCTKNRPNCNACPMRAECRHFASAFASARLALPGPEERSITSRTIPSVAERNRSEAINLMMLPQSEDDSLKSERSEIDNCVPIVEEPATPDQQQTWVTESDIEDAFDEDPDEIPTIRLNMEEFTVSLQNYMQTSMELQEGDMSKALVSLNPDVASIPAPKLKNVSRLRTEHRVYELPDSHPLLQGMDRREPDDPSPYLLAIWTPGETANSIEPPKQQCQSQEPDKLCNDKTCFSCNSVREATAQTVRGTLLIPCRTAMRGSFPLNGTYFQVNEVFADHESSVNPIDVPRAWLWNLPRRMVYFGTSVSTIFKGLSTEGIQYCFWKGFVCVRGFDQKTRAPRPLKARLHLAASKLAKTKNDKE</sequence>